<keyword evidence="1" id="KW-0812">Transmembrane</keyword>
<protein>
    <submittedName>
        <fullName evidence="2">Uncharacterized protein</fullName>
    </submittedName>
</protein>
<keyword evidence="1" id="KW-1133">Transmembrane helix</keyword>
<sequence>MHSTLSQYRCHHRHRHHHHHLLHYHQYYAAYLLFLMSLYLAELLTSPRRIGCSQR</sequence>
<proteinExistence type="predicted"/>
<keyword evidence="1" id="KW-0472">Membrane</keyword>
<reference evidence="2" key="1">
    <citation type="submission" date="2014-11" db="EMBL/GenBank/DDBJ databases">
        <authorList>
            <person name="Amaro Gonzalez C."/>
        </authorList>
    </citation>
    <scope>NUCLEOTIDE SEQUENCE</scope>
</reference>
<reference evidence="2" key="2">
    <citation type="journal article" date="2015" name="Fish Shellfish Immunol.">
        <title>Early steps in the European eel (Anguilla anguilla)-Vibrio vulnificus interaction in the gills: Role of the RtxA13 toxin.</title>
        <authorList>
            <person name="Callol A."/>
            <person name="Pajuelo D."/>
            <person name="Ebbesson L."/>
            <person name="Teles M."/>
            <person name="MacKenzie S."/>
            <person name="Amaro C."/>
        </authorList>
    </citation>
    <scope>NUCLEOTIDE SEQUENCE</scope>
</reference>
<organism evidence="2">
    <name type="scientific">Anguilla anguilla</name>
    <name type="common">European freshwater eel</name>
    <name type="synonym">Muraena anguilla</name>
    <dbReference type="NCBI Taxonomy" id="7936"/>
    <lineage>
        <taxon>Eukaryota</taxon>
        <taxon>Metazoa</taxon>
        <taxon>Chordata</taxon>
        <taxon>Craniata</taxon>
        <taxon>Vertebrata</taxon>
        <taxon>Euteleostomi</taxon>
        <taxon>Actinopterygii</taxon>
        <taxon>Neopterygii</taxon>
        <taxon>Teleostei</taxon>
        <taxon>Anguilliformes</taxon>
        <taxon>Anguillidae</taxon>
        <taxon>Anguilla</taxon>
    </lineage>
</organism>
<feature type="transmembrane region" description="Helical" evidence="1">
    <location>
        <begin position="27"/>
        <end position="45"/>
    </location>
</feature>
<name>A0A0E9U5E7_ANGAN</name>
<accession>A0A0E9U5E7</accession>
<evidence type="ECO:0000313" key="2">
    <source>
        <dbReference type="EMBL" id="JAH60193.1"/>
    </source>
</evidence>
<dbReference type="AlphaFoldDB" id="A0A0E9U5E7"/>
<dbReference type="EMBL" id="GBXM01048384">
    <property type="protein sequence ID" value="JAH60193.1"/>
    <property type="molecule type" value="Transcribed_RNA"/>
</dbReference>
<evidence type="ECO:0000256" key="1">
    <source>
        <dbReference type="SAM" id="Phobius"/>
    </source>
</evidence>